<organism evidence="2 3">
    <name type="scientific">Fusarium oxysporum (strain Fo5176)</name>
    <name type="common">Fusarium vascular wilt</name>
    <dbReference type="NCBI Taxonomy" id="660025"/>
    <lineage>
        <taxon>Eukaryota</taxon>
        <taxon>Fungi</taxon>
        <taxon>Dikarya</taxon>
        <taxon>Ascomycota</taxon>
        <taxon>Pezizomycotina</taxon>
        <taxon>Sordariomycetes</taxon>
        <taxon>Hypocreomycetidae</taxon>
        <taxon>Hypocreales</taxon>
        <taxon>Nectriaceae</taxon>
        <taxon>Fusarium</taxon>
        <taxon>Fusarium oxysporum species complex</taxon>
    </lineage>
</organism>
<dbReference type="AlphaFoldDB" id="A0A0C4DIL1"/>
<sequence>MDSRSVRAALVLLFLLSFLTLTVLLHVASPSSSMSLILPQIPCCPVGRGHGAMALARPPTQVSTSEPGLNPMENSEIADGILLLQPLFMDKDEKGKQMARELGETSKWRWLMWLCCTFVCVVIHKQRSHSFMPLTVD</sequence>
<reference evidence="3" key="1">
    <citation type="journal article" date="2012" name="Mol. Plant Microbe Interact.">
        <title>A highly conserved effector in Fusarium oxysporum is required for full virulence on Arabidopsis.</title>
        <authorList>
            <person name="Thatcher L.F."/>
            <person name="Gardiner D.M."/>
            <person name="Kazan K."/>
            <person name="Manners J."/>
        </authorList>
    </citation>
    <scope>NUCLEOTIDE SEQUENCE [LARGE SCALE GENOMIC DNA]</scope>
    <source>
        <strain evidence="3">Fo5176</strain>
    </source>
</reference>
<accession>A0A0C4DIL1</accession>
<protein>
    <submittedName>
        <fullName evidence="2">Uncharacterized protein</fullName>
    </submittedName>
</protein>
<keyword evidence="1" id="KW-0732">Signal</keyword>
<feature type="signal peptide" evidence="1">
    <location>
        <begin position="1"/>
        <end position="24"/>
    </location>
</feature>
<name>A0A0C4DIL1_FUSOF</name>
<evidence type="ECO:0000313" key="2">
    <source>
        <dbReference type="EnsemblFungi" id="FOXG_17244P0"/>
    </source>
</evidence>
<evidence type="ECO:0000256" key="1">
    <source>
        <dbReference type="SAM" id="SignalP"/>
    </source>
</evidence>
<evidence type="ECO:0000313" key="3">
    <source>
        <dbReference type="Proteomes" id="UP000002489"/>
    </source>
</evidence>
<dbReference type="EnsemblFungi" id="FOXG_17244T0">
    <property type="protein sequence ID" value="FOXG_17244P0"/>
    <property type="gene ID" value="FOXG_17244"/>
</dbReference>
<feature type="chain" id="PRO_5002178620" evidence="1">
    <location>
        <begin position="25"/>
        <end position="137"/>
    </location>
</feature>
<proteinExistence type="predicted"/>
<reference evidence="2" key="2">
    <citation type="submission" date="2025-08" db="UniProtKB">
        <authorList>
            <consortium name="EnsemblFungi"/>
        </authorList>
    </citation>
    <scope>IDENTIFICATION</scope>
    <source>
        <strain evidence="2">4287 / CBS 123668 / FGSC 9935 / NRRL 34936</strain>
    </source>
</reference>
<dbReference type="Proteomes" id="UP000002489">
    <property type="component" value="Unassembled WGS sequence"/>
</dbReference>